<dbReference type="InterPro" id="IPR057993">
    <property type="entry name" value="HD-Zip_IV_C"/>
</dbReference>
<evidence type="ECO:0000259" key="13">
    <source>
        <dbReference type="PROSITE" id="PS50848"/>
    </source>
</evidence>
<dbReference type="Pfam" id="PF25797">
    <property type="entry name" value="PDF2_C"/>
    <property type="match status" value="1"/>
</dbReference>
<comment type="similarity">
    <text evidence="2">Belongs to the HD-ZIP homeobox family. Class IV subfamily.</text>
</comment>
<feature type="DNA-binding region" description="Homeobox" evidence="9">
    <location>
        <begin position="18"/>
        <end position="77"/>
    </location>
</feature>
<dbReference type="SUPFAM" id="SSF55961">
    <property type="entry name" value="Bet v1-like"/>
    <property type="match status" value="2"/>
</dbReference>
<proteinExistence type="inferred from homology"/>
<feature type="compositionally biased region" description="Acidic residues" evidence="11">
    <location>
        <begin position="1"/>
        <end position="10"/>
    </location>
</feature>
<dbReference type="GeneID" id="107029778"/>
<sequence length="635" mass="72477">MTDSGEEPNDESSNSQRGSKRHNRQSMEQIQILEAFFENCPLLNASQQNQLAREAELEPKQVRMWFQNKRTQIKCERVSKHISSVPERPSVMVSNLAPSKSNLVYPPSFGQENNTNNNVQAHSINTNNISIMSPSRQEHYELHDRQKTKMFEIVVASMNEMVELWKRNDPIWIDSSSEGRCSIHRESYERTFPNPNRPYYQSSANRIESPKDCEVVSMTASELIHNFLDPVKWMELFPTIVTKARTVEVLDSGTWGGSIQLMYEKLHILSPLVEARDFFFIRSCRQFDPTTWIMMDVSYDPFNEIQSGVHSYSWKFPSGCAIQDIGNGQSKVTWVEHVQVYEKKQVHRIFRDLLCDRQTYGAKRWIVTLQRMSERYNFAMGAICPTRHDFNVARVFNYLEGLKNTIQISQRMVKNFFEILSMTDNLDFPTSSRLNRGDRISIRINEEIIQPKGFIATAATSLWLPLSFQDVFNFFKDDKTRSQWDILTGGNNVIELARVLTGTLPENSITIIQPCMQKEMLVLQETSIDSMGAFLVYAPIDLRAITSIVNGGDVKRVPILPSGITISPDGRLSSDRDSTANAENGSILTVTFQILISGHNNPTSQKQQMEVVASVHYLLSSIILKIKAALGCSDL</sequence>
<evidence type="ECO:0000259" key="12">
    <source>
        <dbReference type="PROSITE" id="PS50071"/>
    </source>
</evidence>
<feature type="domain" description="START" evidence="13">
    <location>
        <begin position="143"/>
        <end position="378"/>
    </location>
</feature>
<dbReference type="PROSITE" id="PS50848">
    <property type="entry name" value="START"/>
    <property type="match status" value="1"/>
</dbReference>
<keyword evidence="14" id="KW-1185">Reference proteome</keyword>
<dbReference type="InterPro" id="IPR002913">
    <property type="entry name" value="START_lipid-bd_dom"/>
</dbReference>
<evidence type="ECO:0000256" key="11">
    <source>
        <dbReference type="SAM" id="MobiDB-lite"/>
    </source>
</evidence>
<evidence type="ECO:0000256" key="8">
    <source>
        <dbReference type="ARBA" id="ARBA00023242"/>
    </source>
</evidence>
<dbReference type="PANTHER" id="PTHR45654:SF9">
    <property type="entry name" value="HOMEOBOX-LEUCINE ZIPPER PROTEIN HDG10-RELATED"/>
    <property type="match status" value="1"/>
</dbReference>
<evidence type="ECO:0000256" key="2">
    <source>
        <dbReference type="ARBA" id="ARBA00006789"/>
    </source>
</evidence>
<dbReference type="RefSeq" id="XP_015086710.1">
    <property type="nucleotide sequence ID" value="XM_015231224.2"/>
</dbReference>
<evidence type="ECO:0000256" key="10">
    <source>
        <dbReference type="RuleBase" id="RU000682"/>
    </source>
</evidence>
<evidence type="ECO:0000256" key="9">
    <source>
        <dbReference type="PROSITE-ProRule" id="PRU00108"/>
    </source>
</evidence>
<evidence type="ECO:0000313" key="15">
    <source>
        <dbReference type="RefSeq" id="XP_015086709.1"/>
    </source>
</evidence>
<dbReference type="PROSITE" id="PS50071">
    <property type="entry name" value="HOMEOBOX_2"/>
    <property type="match status" value="1"/>
</dbReference>
<protein>
    <submittedName>
        <fullName evidence="15 16">Homeobox-leucine zipper protein HDG11-like</fullName>
    </submittedName>
</protein>
<evidence type="ECO:0000256" key="5">
    <source>
        <dbReference type="ARBA" id="ARBA00023125"/>
    </source>
</evidence>
<feature type="domain" description="Homeobox" evidence="12">
    <location>
        <begin position="16"/>
        <end position="76"/>
    </location>
</feature>
<dbReference type="SMART" id="SM00234">
    <property type="entry name" value="START"/>
    <property type="match status" value="1"/>
</dbReference>
<keyword evidence="8 9" id="KW-0539">Nucleus</keyword>
<dbReference type="InterPro" id="IPR023393">
    <property type="entry name" value="START-like_dom_sf"/>
</dbReference>
<dbReference type="InterPro" id="IPR001356">
    <property type="entry name" value="HD"/>
</dbReference>
<dbReference type="CDD" id="cd00086">
    <property type="entry name" value="homeodomain"/>
    <property type="match status" value="1"/>
</dbReference>
<keyword evidence="4" id="KW-0175">Coiled coil</keyword>
<accession>A0ABM1HKD3</accession>
<feature type="region of interest" description="Disordered" evidence="11">
    <location>
        <begin position="1"/>
        <end position="25"/>
    </location>
</feature>
<evidence type="ECO:0000256" key="7">
    <source>
        <dbReference type="ARBA" id="ARBA00023163"/>
    </source>
</evidence>
<evidence type="ECO:0000256" key="4">
    <source>
        <dbReference type="ARBA" id="ARBA00023054"/>
    </source>
</evidence>
<name>A0ABM1HKD3_SOLPN</name>
<dbReference type="Pfam" id="PF00046">
    <property type="entry name" value="Homeodomain"/>
    <property type="match status" value="1"/>
</dbReference>
<dbReference type="InterPro" id="IPR009057">
    <property type="entry name" value="Homeodomain-like_sf"/>
</dbReference>
<dbReference type="SUPFAM" id="SSF46689">
    <property type="entry name" value="Homeodomain-like"/>
    <property type="match status" value="1"/>
</dbReference>
<organism evidence="14 16">
    <name type="scientific">Solanum pennellii</name>
    <name type="common">Tomato</name>
    <name type="synonym">Lycopersicon pennellii</name>
    <dbReference type="NCBI Taxonomy" id="28526"/>
    <lineage>
        <taxon>Eukaryota</taxon>
        <taxon>Viridiplantae</taxon>
        <taxon>Streptophyta</taxon>
        <taxon>Embryophyta</taxon>
        <taxon>Tracheophyta</taxon>
        <taxon>Spermatophyta</taxon>
        <taxon>Magnoliopsida</taxon>
        <taxon>eudicotyledons</taxon>
        <taxon>Gunneridae</taxon>
        <taxon>Pentapetalae</taxon>
        <taxon>asterids</taxon>
        <taxon>lamiids</taxon>
        <taxon>Solanales</taxon>
        <taxon>Solanaceae</taxon>
        <taxon>Solanoideae</taxon>
        <taxon>Solaneae</taxon>
        <taxon>Solanum</taxon>
        <taxon>Solanum subgen. Lycopersicon</taxon>
    </lineage>
</organism>
<keyword evidence="7" id="KW-0804">Transcription</keyword>
<dbReference type="Gene3D" id="1.10.10.60">
    <property type="entry name" value="Homeodomain-like"/>
    <property type="match status" value="1"/>
</dbReference>
<keyword evidence="6 9" id="KW-0371">Homeobox</keyword>
<dbReference type="PANTHER" id="PTHR45654">
    <property type="entry name" value="HOMEOBOX-LEUCINE ZIPPER PROTEIN MERISTEM L1"/>
    <property type="match status" value="1"/>
</dbReference>
<evidence type="ECO:0000256" key="3">
    <source>
        <dbReference type="ARBA" id="ARBA00023015"/>
    </source>
</evidence>
<keyword evidence="5 9" id="KW-0238">DNA-binding</keyword>
<reference evidence="14" key="1">
    <citation type="journal article" date="2014" name="Nat. Genet.">
        <title>The genome of the stress-tolerant wild tomato species Solanum pennellii.</title>
        <authorList>
            <person name="Bolger A."/>
            <person name="Scossa F."/>
            <person name="Bolger M.E."/>
            <person name="Lanz C."/>
            <person name="Maumus F."/>
            <person name="Tohge T."/>
            <person name="Quesneville H."/>
            <person name="Alseekh S."/>
            <person name="Sorensen I."/>
            <person name="Lichtenstein G."/>
            <person name="Fich E.A."/>
            <person name="Conte M."/>
            <person name="Keller H."/>
            <person name="Schneeberger K."/>
            <person name="Schwacke R."/>
            <person name="Ofner I."/>
            <person name="Vrebalov J."/>
            <person name="Xu Y."/>
            <person name="Osorio S."/>
            <person name="Aflitos S.A."/>
            <person name="Schijlen E."/>
            <person name="Jimenez-Gomez J.M."/>
            <person name="Ryngajllo M."/>
            <person name="Kimura S."/>
            <person name="Kumar R."/>
            <person name="Koenig D."/>
            <person name="Headland L.R."/>
            <person name="Maloof J.N."/>
            <person name="Sinha N."/>
            <person name="van Ham R.C."/>
            <person name="Lankhorst R.K."/>
            <person name="Mao L."/>
            <person name="Vogel A."/>
            <person name="Arsova B."/>
            <person name="Panstruga R."/>
            <person name="Fei Z."/>
            <person name="Rose J.K."/>
            <person name="Zamir D."/>
            <person name="Carrari F."/>
            <person name="Giovannoni J.J."/>
            <person name="Weigel D."/>
            <person name="Usadel B."/>
            <person name="Fernie A.R."/>
        </authorList>
    </citation>
    <scope>NUCLEOTIDE SEQUENCE [LARGE SCALE GENOMIC DNA]</scope>
</reference>
<dbReference type="Proteomes" id="UP000694930">
    <property type="component" value="Chromosome 9"/>
</dbReference>
<evidence type="ECO:0000256" key="1">
    <source>
        <dbReference type="ARBA" id="ARBA00004123"/>
    </source>
</evidence>
<dbReference type="CDD" id="cd08875">
    <property type="entry name" value="START_ArGLABRA2_like"/>
    <property type="match status" value="1"/>
</dbReference>
<evidence type="ECO:0000313" key="16">
    <source>
        <dbReference type="RefSeq" id="XP_015086710.1"/>
    </source>
</evidence>
<dbReference type="InterPro" id="IPR042160">
    <property type="entry name" value="HD-Zip_IV"/>
</dbReference>
<gene>
    <name evidence="15 16" type="primary">LOC107029778</name>
</gene>
<comment type="subcellular location">
    <subcellularLocation>
        <location evidence="1 9 10">Nucleus</location>
    </subcellularLocation>
</comment>
<dbReference type="RefSeq" id="XP_015086709.1">
    <property type="nucleotide sequence ID" value="XM_015231223.2"/>
</dbReference>
<evidence type="ECO:0000256" key="6">
    <source>
        <dbReference type="ARBA" id="ARBA00023155"/>
    </source>
</evidence>
<reference evidence="15 16" key="2">
    <citation type="submission" date="2025-05" db="UniProtKB">
        <authorList>
            <consortium name="RefSeq"/>
        </authorList>
    </citation>
    <scope>IDENTIFICATION</scope>
</reference>
<evidence type="ECO:0000313" key="14">
    <source>
        <dbReference type="Proteomes" id="UP000694930"/>
    </source>
</evidence>
<dbReference type="SMART" id="SM00389">
    <property type="entry name" value="HOX"/>
    <property type="match status" value="1"/>
</dbReference>
<dbReference type="Gene3D" id="3.30.530.20">
    <property type="match status" value="1"/>
</dbReference>
<keyword evidence="3" id="KW-0805">Transcription regulation</keyword>
<dbReference type="Pfam" id="PF01852">
    <property type="entry name" value="START"/>
    <property type="match status" value="1"/>
</dbReference>